<comment type="caution">
    <text evidence="1">The sequence shown here is derived from an EMBL/GenBank/DDBJ whole genome shotgun (WGS) entry which is preliminary data.</text>
</comment>
<dbReference type="Proteomes" id="UP001152747">
    <property type="component" value="Unassembled WGS sequence"/>
</dbReference>
<reference evidence="1" key="1">
    <citation type="submission" date="2022-11" db="EMBL/GenBank/DDBJ databases">
        <authorList>
            <person name="Kikuchi T."/>
        </authorList>
    </citation>
    <scope>NUCLEOTIDE SEQUENCE</scope>
    <source>
        <strain evidence="1">PS1010</strain>
    </source>
</reference>
<proteinExistence type="predicted"/>
<organism evidence="1 2">
    <name type="scientific">Caenorhabditis angaria</name>
    <dbReference type="NCBI Taxonomy" id="860376"/>
    <lineage>
        <taxon>Eukaryota</taxon>
        <taxon>Metazoa</taxon>
        <taxon>Ecdysozoa</taxon>
        <taxon>Nematoda</taxon>
        <taxon>Chromadorea</taxon>
        <taxon>Rhabditida</taxon>
        <taxon>Rhabditina</taxon>
        <taxon>Rhabditomorpha</taxon>
        <taxon>Rhabditoidea</taxon>
        <taxon>Rhabditidae</taxon>
        <taxon>Peloderinae</taxon>
        <taxon>Caenorhabditis</taxon>
    </lineage>
</organism>
<name>A0A9P1N0Q9_9PELO</name>
<dbReference type="AlphaFoldDB" id="A0A9P1N0Q9"/>
<dbReference type="EMBL" id="CANHGI010000002">
    <property type="protein sequence ID" value="CAI5443635.1"/>
    <property type="molecule type" value="Genomic_DNA"/>
</dbReference>
<keyword evidence="2" id="KW-1185">Reference proteome</keyword>
<protein>
    <submittedName>
        <fullName evidence="1">Uncharacterized protein</fullName>
    </submittedName>
</protein>
<sequence>MEINNLPTIDTIIAQNENNMIGNFQNRIASLQRPTSLSRIFALQAAIELLGYEVANVRMSSDLEKKRIDLQLAKIFQCLVLLDIHPFEAWRRVDGSLHPIRYHFGNQS</sequence>
<gene>
    <name evidence="1" type="ORF">CAMP_LOCUS6272</name>
</gene>
<evidence type="ECO:0000313" key="1">
    <source>
        <dbReference type="EMBL" id="CAI5443635.1"/>
    </source>
</evidence>
<evidence type="ECO:0000313" key="2">
    <source>
        <dbReference type="Proteomes" id="UP001152747"/>
    </source>
</evidence>
<accession>A0A9P1N0Q9</accession>